<evidence type="ECO:0000259" key="2">
    <source>
        <dbReference type="PROSITE" id="PS51192"/>
    </source>
</evidence>
<dbReference type="EMBL" id="KN837118">
    <property type="protein sequence ID" value="KIJ44323.1"/>
    <property type="molecule type" value="Genomic_DNA"/>
</dbReference>
<evidence type="ECO:0000313" key="4">
    <source>
        <dbReference type="Proteomes" id="UP000054279"/>
    </source>
</evidence>
<dbReference type="InterPro" id="IPR027417">
    <property type="entry name" value="P-loop_NTPase"/>
</dbReference>
<dbReference type="GO" id="GO:0016787">
    <property type="term" value="F:hydrolase activity"/>
    <property type="evidence" value="ECO:0007669"/>
    <property type="project" value="UniProtKB-KW"/>
</dbReference>
<reference evidence="3 4" key="1">
    <citation type="submission" date="2014-06" db="EMBL/GenBank/DDBJ databases">
        <title>Evolutionary Origins and Diversification of the Mycorrhizal Mutualists.</title>
        <authorList>
            <consortium name="DOE Joint Genome Institute"/>
            <consortium name="Mycorrhizal Genomics Consortium"/>
            <person name="Kohler A."/>
            <person name="Kuo A."/>
            <person name="Nagy L.G."/>
            <person name="Floudas D."/>
            <person name="Copeland A."/>
            <person name="Barry K.W."/>
            <person name="Cichocki N."/>
            <person name="Veneault-Fourrey C."/>
            <person name="LaButti K."/>
            <person name="Lindquist E.A."/>
            <person name="Lipzen A."/>
            <person name="Lundell T."/>
            <person name="Morin E."/>
            <person name="Murat C."/>
            <person name="Riley R."/>
            <person name="Ohm R."/>
            <person name="Sun H."/>
            <person name="Tunlid A."/>
            <person name="Henrissat B."/>
            <person name="Grigoriev I.V."/>
            <person name="Hibbett D.S."/>
            <person name="Martin F."/>
        </authorList>
    </citation>
    <scope>NUCLEOTIDE SEQUENCE [LARGE SCALE GENOMIC DNA]</scope>
    <source>
        <strain evidence="3 4">SS14</strain>
    </source>
</reference>
<proteinExistence type="predicted"/>
<dbReference type="GO" id="GO:0005524">
    <property type="term" value="F:ATP binding"/>
    <property type="evidence" value="ECO:0007669"/>
    <property type="project" value="InterPro"/>
</dbReference>
<dbReference type="PANTHER" id="PTHR47835:SF3">
    <property type="entry name" value="HELICASE FOR MEIOSIS 1"/>
    <property type="match status" value="1"/>
</dbReference>
<accession>A0A0C9UMV2</accession>
<dbReference type="GO" id="GO:0003676">
    <property type="term" value="F:nucleic acid binding"/>
    <property type="evidence" value="ECO:0007669"/>
    <property type="project" value="InterPro"/>
</dbReference>
<dbReference type="OrthoDB" id="5575at2759"/>
<name>A0A0C9UMV2_SPHS4</name>
<feature type="domain" description="Helicase ATP-binding" evidence="2">
    <location>
        <begin position="198"/>
        <end position="379"/>
    </location>
</feature>
<gene>
    <name evidence="3" type="ORF">M422DRAFT_779412</name>
</gene>
<dbReference type="Proteomes" id="UP000054279">
    <property type="component" value="Unassembled WGS sequence"/>
</dbReference>
<dbReference type="InterPro" id="IPR011545">
    <property type="entry name" value="DEAD/DEAH_box_helicase_dom"/>
</dbReference>
<dbReference type="AlphaFoldDB" id="A0A0C9UMV2"/>
<dbReference type="HOGENOM" id="CLU_497979_0_0_1"/>
<dbReference type="Pfam" id="PF00270">
    <property type="entry name" value="DEAD"/>
    <property type="match status" value="1"/>
</dbReference>
<keyword evidence="4" id="KW-1185">Reference proteome</keyword>
<dbReference type="InterPro" id="IPR052247">
    <property type="entry name" value="Meiotic_Crossover_Helicase"/>
</dbReference>
<sequence>MAYFSQRGSYDGPDDIEDYDDGVPEYNDTTNHPKDYLDDDDEPFIPSYSPTPQPVQLITHQPSHRQSQSQIQRHLPFNPPARIITAPGPAQRAPIHIPSTARPQIPVPSQVAPPPSLPTQQRYSGYLQSQRHTPVHPTQLHLQIPPADSNLPQSQVQGNPAPRNAHGIHLKPVSLLPDMYRSFFKFGVFNAMQSKCFDAIMHSPDNLVISAPTGSGKTVLFELALIRLLMENDARDVKCVYMAPTKALCSERHRDWTSKFDPLGIKCCELTGDTVSLSTGHGKNALGEAKASSVIITTPEKFDSLSRNWRDHGSLLSRTQLFLIDEVHILNETRGSTLEVVASRMKTRGNAVRFILVSATVPNIQDVAAWIGNGKGRGEREDARVFNFGDEFRPCKLTRIVYGYPRRNQNDFSFNRMLDYKVLNILQQHAENKPVLVFCVVGTADVLAKGYRKLLGERQKVPWVKPARIDVVFHDKQLEEFAKVGIGVHHAGLTMDDRRATEDLFLKKIIRVVVATSVRFILLLLSTSSFYFCNSLIDAIFRPWPLA</sequence>
<feature type="compositionally biased region" description="Acidic residues" evidence="1">
    <location>
        <begin position="12"/>
        <end position="23"/>
    </location>
</feature>
<evidence type="ECO:0000256" key="1">
    <source>
        <dbReference type="SAM" id="MobiDB-lite"/>
    </source>
</evidence>
<dbReference type="PROSITE" id="PS51192">
    <property type="entry name" value="HELICASE_ATP_BIND_1"/>
    <property type="match status" value="1"/>
</dbReference>
<evidence type="ECO:0000313" key="3">
    <source>
        <dbReference type="EMBL" id="KIJ44323.1"/>
    </source>
</evidence>
<dbReference type="PANTHER" id="PTHR47835">
    <property type="entry name" value="HFM1, ATP DEPENDENT DNA HELICASE HOMOLOG"/>
    <property type="match status" value="1"/>
</dbReference>
<feature type="region of interest" description="Disordered" evidence="1">
    <location>
        <begin position="1"/>
        <end position="43"/>
    </location>
</feature>
<dbReference type="InterPro" id="IPR014001">
    <property type="entry name" value="Helicase_ATP-bd"/>
</dbReference>
<organism evidence="3 4">
    <name type="scientific">Sphaerobolus stellatus (strain SS14)</name>
    <dbReference type="NCBI Taxonomy" id="990650"/>
    <lineage>
        <taxon>Eukaryota</taxon>
        <taxon>Fungi</taxon>
        <taxon>Dikarya</taxon>
        <taxon>Basidiomycota</taxon>
        <taxon>Agaricomycotina</taxon>
        <taxon>Agaricomycetes</taxon>
        <taxon>Phallomycetidae</taxon>
        <taxon>Geastrales</taxon>
        <taxon>Sphaerobolaceae</taxon>
        <taxon>Sphaerobolus</taxon>
    </lineage>
</organism>
<dbReference type="GO" id="GO:0043138">
    <property type="term" value="F:3'-5' DNA helicase activity"/>
    <property type="evidence" value="ECO:0007669"/>
    <property type="project" value="UniProtKB-EC"/>
</dbReference>
<dbReference type="Gene3D" id="3.40.50.300">
    <property type="entry name" value="P-loop containing nucleotide triphosphate hydrolases"/>
    <property type="match status" value="2"/>
</dbReference>
<dbReference type="SUPFAM" id="SSF52540">
    <property type="entry name" value="P-loop containing nucleoside triphosphate hydrolases"/>
    <property type="match status" value="2"/>
</dbReference>
<protein>
    <recommendedName>
        <fullName evidence="2">Helicase ATP-binding domain-containing protein</fullName>
    </recommendedName>
</protein>
<dbReference type="SMART" id="SM00487">
    <property type="entry name" value="DEXDc"/>
    <property type="match status" value="1"/>
</dbReference>